<reference evidence="1 2" key="1">
    <citation type="submission" date="2016-01" db="EMBL/GenBank/DDBJ databases">
        <title>Draft Genome Sequences of Seven Thermophilic Sporeformers Isolated from Foods.</title>
        <authorList>
            <person name="Berendsen E.M."/>
            <person name="Wells-Bennik M.H."/>
            <person name="Krawcyk A.O."/>
            <person name="De Jong A."/>
            <person name="Holsappel S."/>
            <person name="Eijlander R.T."/>
            <person name="Kuipers O.P."/>
        </authorList>
    </citation>
    <scope>NUCLEOTIDE SEQUENCE [LARGE SCALE GENOMIC DNA]</scope>
    <source>
        <strain evidence="1 2">B4135</strain>
    </source>
</reference>
<sequence>MRDLGKGFAEFRGGMAGEKRAAFRRARAEGSARNIWEKWAAKNFPPVLQRGGRAADNRARKIFRPMAVEKFADK</sequence>
<organism evidence="1 2">
    <name type="scientific">Caldibacillus debilis</name>
    <dbReference type="NCBI Taxonomy" id="301148"/>
    <lineage>
        <taxon>Bacteria</taxon>
        <taxon>Bacillati</taxon>
        <taxon>Bacillota</taxon>
        <taxon>Bacilli</taxon>
        <taxon>Bacillales</taxon>
        <taxon>Bacillaceae</taxon>
        <taxon>Caldibacillus</taxon>
    </lineage>
</organism>
<proteinExistence type="predicted"/>
<protein>
    <submittedName>
        <fullName evidence="1">Uncharacterized protein</fullName>
    </submittedName>
</protein>
<comment type="caution">
    <text evidence="1">The sequence shown here is derived from an EMBL/GenBank/DDBJ whole genome shotgun (WGS) entry which is preliminary data.</text>
</comment>
<dbReference type="AlphaFoldDB" id="A0A150M4Z6"/>
<name>A0A150M4Z6_9BACI</name>
<dbReference type="EMBL" id="LQYT01000040">
    <property type="protein sequence ID" value="KYD19446.1"/>
    <property type="molecule type" value="Genomic_DNA"/>
</dbReference>
<dbReference type="STRING" id="301148.B4135_0350"/>
<dbReference type="Proteomes" id="UP000075683">
    <property type="component" value="Unassembled WGS sequence"/>
</dbReference>
<gene>
    <name evidence="1" type="ORF">B4135_0350</name>
</gene>
<accession>A0A150M4Z6</accession>
<evidence type="ECO:0000313" key="2">
    <source>
        <dbReference type="Proteomes" id="UP000075683"/>
    </source>
</evidence>
<evidence type="ECO:0000313" key="1">
    <source>
        <dbReference type="EMBL" id="KYD19446.1"/>
    </source>
</evidence>